<dbReference type="GO" id="GO:0070402">
    <property type="term" value="F:NADPH binding"/>
    <property type="evidence" value="ECO:0007669"/>
    <property type="project" value="TreeGrafter"/>
</dbReference>
<comment type="caution">
    <text evidence="4">The sequence shown here is derived from an EMBL/GenBank/DDBJ whole genome shotgun (WGS) entry which is preliminary data.</text>
</comment>
<dbReference type="InterPro" id="IPR020843">
    <property type="entry name" value="ER"/>
</dbReference>
<accession>A0A830HI48</accession>
<dbReference type="AlphaFoldDB" id="A0A830HI48"/>
<dbReference type="SUPFAM" id="SSF50129">
    <property type="entry name" value="GroES-like"/>
    <property type="match status" value="1"/>
</dbReference>
<dbReference type="InterPro" id="IPR036291">
    <property type="entry name" value="NAD(P)-bd_dom_sf"/>
</dbReference>
<evidence type="ECO:0000256" key="2">
    <source>
        <dbReference type="ARBA" id="ARBA00023002"/>
    </source>
</evidence>
<evidence type="ECO:0000259" key="3">
    <source>
        <dbReference type="SMART" id="SM00829"/>
    </source>
</evidence>
<dbReference type="Proteomes" id="UP000660262">
    <property type="component" value="Unassembled WGS sequence"/>
</dbReference>
<keyword evidence="5" id="KW-1185">Reference proteome</keyword>
<evidence type="ECO:0000313" key="5">
    <source>
        <dbReference type="Proteomes" id="UP000660262"/>
    </source>
</evidence>
<dbReference type="Gene3D" id="3.90.180.10">
    <property type="entry name" value="Medium-chain alcohol dehydrogenases, catalytic domain"/>
    <property type="match status" value="1"/>
</dbReference>
<dbReference type="EMBL" id="BNJQ01000013">
    <property type="protein sequence ID" value="GHP06538.1"/>
    <property type="molecule type" value="Genomic_DNA"/>
</dbReference>
<dbReference type="GO" id="GO:0005829">
    <property type="term" value="C:cytosol"/>
    <property type="evidence" value="ECO:0007669"/>
    <property type="project" value="TreeGrafter"/>
</dbReference>
<dbReference type="OrthoDB" id="48317at2759"/>
<sequence>MMLAAFARHSLKRGAIPTAAAAAAAAAQSSMFLRTFADVPATMTAAVIRETGPSSVMKVETDYPTPKLAPGGVIIKNEYAGINFIDTYHRSGLYKRELPFIGGQEGGGTVVAVSPEAEQFCKVGDRVSYSSVFQTYCEYTAVPGAKVLPVPDDLDMAVAVSCGVQGLTAHYLTHSAHAQLVKPGEWMLIHGAGSGTCQWACQMAKIRGYKVIGTCSKSKADVARATGVDELIVLDEVPGTTYEDYTSVDIVAKVKEITGGEGVKCVIDGIGAATWEIALNSLARRGIFVSFGNASGAVPAYPPLRHIEKSSFMTRPKLNDYSVTREELLERADDIFGWLLAGKLNVSVDKVFDLKDVQLGHDYLEAGKSTGKVLYKIP</sequence>
<gene>
    <name evidence="4" type="ORF">PPROV_000528300</name>
</gene>
<keyword evidence="2" id="KW-0560">Oxidoreductase</keyword>
<dbReference type="InterPro" id="IPR011032">
    <property type="entry name" value="GroES-like_sf"/>
</dbReference>
<dbReference type="GO" id="GO:0035925">
    <property type="term" value="F:mRNA 3'-UTR AU-rich region binding"/>
    <property type="evidence" value="ECO:0007669"/>
    <property type="project" value="TreeGrafter"/>
</dbReference>
<reference evidence="4" key="1">
    <citation type="submission" date="2020-10" db="EMBL/GenBank/DDBJ databases">
        <title>Unveiling of a novel bifunctional photoreceptor, Dualchrome1, isolated from a cosmopolitan green alga.</title>
        <authorList>
            <person name="Suzuki S."/>
            <person name="Kawachi M."/>
        </authorList>
    </citation>
    <scope>NUCLEOTIDE SEQUENCE</scope>
    <source>
        <strain evidence="4">NIES 2893</strain>
    </source>
</reference>
<dbReference type="SUPFAM" id="SSF51735">
    <property type="entry name" value="NAD(P)-binding Rossmann-fold domains"/>
    <property type="match status" value="1"/>
</dbReference>
<evidence type="ECO:0000256" key="1">
    <source>
        <dbReference type="ARBA" id="ARBA00022857"/>
    </source>
</evidence>
<evidence type="ECO:0000313" key="4">
    <source>
        <dbReference type="EMBL" id="GHP06538.1"/>
    </source>
</evidence>
<organism evidence="4 5">
    <name type="scientific">Pycnococcus provasolii</name>
    <dbReference type="NCBI Taxonomy" id="41880"/>
    <lineage>
        <taxon>Eukaryota</taxon>
        <taxon>Viridiplantae</taxon>
        <taxon>Chlorophyta</taxon>
        <taxon>Pseudoscourfieldiophyceae</taxon>
        <taxon>Pseudoscourfieldiales</taxon>
        <taxon>Pycnococcaceae</taxon>
        <taxon>Pycnococcus</taxon>
    </lineage>
</organism>
<dbReference type="Pfam" id="PF00107">
    <property type="entry name" value="ADH_zinc_N"/>
    <property type="match status" value="1"/>
</dbReference>
<dbReference type="InterPro" id="IPR013154">
    <property type="entry name" value="ADH-like_N"/>
</dbReference>
<dbReference type="PANTHER" id="PTHR48106">
    <property type="entry name" value="QUINONE OXIDOREDUCTASE PIG3-RELATED"/>
    <property type="match status" value="1"/>
</dbReference>
<dbReference type="InterPro" id="IPR013149">
    <property type="entry name" value="ADH-like_C"/>
</dbReference>
<dbReference type="CDD" id="cd05286">
    <property type="entry name" value="QOR2"/>
    <property type="match status" value="1"/>
</dbReference>
<dbReference type="PANTHER" id="PTHR48106:SF13">
    <property type="entry name" value="QUINONE OXIDOREDUCTASE-RELATED"/>
    <property type="match status" value="1"/>
</dbReference>
<proteinExistence type="predicted"/>
<keyword evidence="1" id="KW-0521">NADP</keyword>
<dbReference type="InterPro" id="IPR047618">
    <property type="entry name" value="QOR-like"/>
</dbReference>
<protein>
    <recommendedName>
        <fullName evidence="3">Enoyl reductase (ER) domain-containing protein</fullName>
    </recommendedName>
</protein>
<dbReference type="GO" id="GO:0003960">
    <property type="term" value="F:quinone reductase (NADPH) activity"/>
    <property type="evidence" value="ECO:0007669"/>
    <property type="project" value="InterPro"/>
</dbReference>
<dbReference type="SMART" id="SM00829">
    <property type="entry name" value="PKS_ER"/>
    <property type="match status" value="1"/>
</dbReference>
<dbReference type="Pfam" id="PF08240">
    <property type="entry name" value="ADH_N"/>
    <property type="match status" value="1"/>
</dbReference>
<feature type="domain" description="Enoyl reductase (ER)" evidence="3">
    <location>
        <begin position="52"/>
        <end position="375"/>
    </location>
</feature>
<dbReference type="Gene3D" id="3.40.50.720">
    <property type="entry name" value="NAD(P)-binding Rossmann-like Domain"/>
    <property type="match status" value="1"/>
</dbReference>
<name>A0A830HI48_9CHLO</name>